<evidence type="ECO:0000313" key="3">
    <source>
        <dbReference type="Proteomes" id="UP000002703"/>
    </source>
</evidence>
<feature type="region of interest" description="Disordered" evidence="1">
    <location>
        <begin position="156"/>
        <end position="184"/>
    </location>
</feature>
<reference evidence="3" key="1">
    <citation type="submission" date="2005-09" db="EMBL/GenBank/DDBJ databases">
        <title>Complete sequence of plasmid C of Rhodobacter sphaeroides 2.4.1.</title>
        <authorList>
            <person name="Copeland A."/>
            <person name="Lucas S."/>
            <person name="Lapidus A."/>
            <person name="Barry K."/>
            <person name="Detter J.C."/>
            <person name="Glavina T."/>
            <person name="Hammon N."/>
            <person name="Israni S."/>
            <person name="Pitluck S."/>
            <person name="Richardson P."/>
            <person name="Mackenzie C."/>
            <person name="Choudhary M."/>
            <person name="Larimer F."/>
            <person name="Hauser L.J."/>
            <person name="Land M."/>
            <person name="Donohue T.J."/>
            <person name="Kaplan S."/>
        </authorList>
    </citation>
    <scope>NUCLEOTIDE SEQUENCE [LARGE SCALE GENOMIC DNA]</scope>
    <source>
        <strain evidence="3">ATCC 17023 / DSM 158 / JCM 6121 / CCUG 31486 / LMG 2827 / NBRC 12203 / NCIMB 8253 / ATH 2.4.1.</strain>
        <plasmid evidence="3">pRS241c</plasmid>
    </source>
</reference>
<dbReference type="KEGG" id="rsp:RSP_4130"/>
<keyword evidence="2" id="KW-0614">Plasmid</keyword>
<proteinExistence type="predicted"/>
<protein>
    <submittedName>
        <fullName evidence="2">Uncharacterized protein</fullName>
    </submittedName>
</protein>
<dbReference type="AlphaFoldDB" id="Q3IV32"/>
<sequence length="184" mass="20093">MKRDALADTFSELAEDCSSSDFPRADTLSCSAGPWLRPFGGWALRAAFEIEQRSGIRLLAPLFAADDLRRAAVFTALAAWYDPGSEYRHLLSDVTAPEFAQWLLTEDPEEIARILDGSADEPLTRLSRLGGQPLAAAEHYRSSMLFGARTLSAGEAEGALPETSPWQAKMQEPGIRPDFPPDPA</sequence>
<accession>Q3IV32</accession>
<name>Q3IV32_CERS4</name>
<geneLocation type="plasmid" evidence="3">
    <name>pRS241c</name>
</geneLocation>
<organism evidence="2 3">
    <name type="scientific">Cereibacter sphaeroides (strain ATCC 17023 / DSM 158 / JCM 6121 / CCUG 31486 / LMG 2827 / NBRC 12203 / NCIMB 8253 / ATH 2.4.1.)</name>
    <name type="common">Rhodobacter sphaeroides</name>
    <dbReference type="NCBI Taxonomy" id="272943"/>
    <lineage>
        <taxon>Bacteria</taxon>
        <taxon>Pseudomonadati</taxon>
        <taxon>Pseudomonadota</taxon>
        <taxon>Alphaproteobacteria</taxon>
        <taxon>Rhodobacterales</taxon>
        <taxon>Paracoccaceae</taxon>
        <taxon>Cereibacter</taxon>
    </lineage>
</organism>
<dbReference type="RefSeq" id="WP_011331409.1">
    <property type="nucleotide sequence ID" value="NC_007489.1"/>
</dbReference>
<dbReference type="GeneID" id="3711843"/>
<gene>
    <name evidence="2" type="ORF">RSP_4130</name>
</gene>
<dbReference type="EnsemblBacteria" id="ABA81602">
    <property type="protein sequence ID" value="ABA81602"/>
    <property type="gene ID" value="RSP_4130"/>
</dbReference>
<dbReference type="Proteomes" id="UP000002703">
    <property type="component" value="Plasmid C"/>
</dbReference>
<keyword evidence="3" id="KW-1185">Reference proteome</keyword>
<evidence type="ECO:0000313" key="2">
    <source>
        <dbReference type="EMBL" id="ABA81602.1"/>
    </source>
</evidence>
<evidence type="ECO:0000256" key="1">
    <source>
        <dbReference type="SAM" id="MobiDB-lite"/>
    </source>
</evidence>
<dbReference type="EMBL" id="CP000146">
    <property type="protein sequence ID" value="ABA81602.1"/>
    <property type="molecule type" value="Genomic_DNA"/>
</dbReference>